<feature type="compositionally biased region" description="Acidic residues" evidence="3">
    <location>
        <begin position="122"/>
        <end position="141"/>
    </location>
</feature>
<dbReference type="InterPro" id="IPR014810">
    <property type="entry name" value="Fcf2_C"/>
</dbReference>
<evidence type="ECO:0000256" key="1">
    <source>
        <dbReference type="ARBA" id="ARBA00004604"/>
    </source>
</evidence>
<sequence length="359" mass="41090">MVTTRNRSRNPSLTQVEMELPQPTRPRRARQTKPKPVIVQDAEESETVESSSPTSSPESRSPPSEPEEPLSPVEVPRKSPLNVSVSSKKSEQYDEEENEEEDGHEEEEAQAVPGDEQQSESAESEDESEEEDDDDDYEDLDALLVKAQASLKRKATFEEKSNEPMFNFPKLQTGLKDKNVYITQENGRAKVAVDNVIVVDKGSKTGNKAALETCEVNMNAEKVHVSKRQKQEEREKTTGKKWFDMPQQVLTPELRRDLQILRLRNVLDPKRFYKRAEKGKPRFPKYFQVGTIIEGNTEFYSSRLSKKERATTITGEVMKDIAGRDYYKRKFDEIQVVKQSGGKKFNKKGKGKQSKSWRK</sequence>
<feature type="compositionally biased region" description="Low complexity" evidence="3">
    <location>
        <begin position="48"/>
        <end position="62"/>
    </location>
</feature>
<keyword evidence="2" id="KW-0539">Nucleus</keyword>
<comment type="caution">
    <text evidence="5">The sequence shown here is derived from an EMBL/GenBank/DDBJ whole genome shotgun (WGS) entry which is preliminary data.</text>
</comment>
<evidence type="ECO:0000259" key="4">
    <source>
        <dbReference type="Pfam" id="PF08698"/>
    </source>
</evidence>
<gene>
    <name evidence="5" type="ORF">KI688_011862</name>
</gene>
<feature type="compositionally biased region" description="Acidic residues" evidence="3">
    <location>
        <begin position="93"/>
        <end position="109"/>
    </location>
</feature>
<dbReference type="GO" id="GO:0006396">
    <property type="term" value="P:RNA processing"/>
    <property type="evidence" value="ECO:0007669"/>
    <property type="project" value="TreeGrafter"/>
</dbReference>
<feature type="domain" description="Fcf2 pre-rRNA processing C-terminal" evidence="4">
    <location>
        <begin position="235"/>
        <end position="330"/>
    </location>
</feature>
<dbReference type="InterPro" id="IPR039883">
    <property type="entry name" value="Fcf2/DNTTIP2"/>
</dbReference>
<dbReference type="EMBL" id="JAHRHY010000007">
    <property type="protein sequence ID" value="KAG9068267.1"/>
    <property type="molecule type" value="Genomic_DNA"/>
</dbReference>
<name>A0A9P7XW71_9FUNG</name>
<feature type="region of interest" description="Disordered" evidence="3">
    <location>
        <begin position="1"/>
        <end position="142"/>
    </location>
</feature>
<feature type="compositionally biased region" description="Polar residues" evidence="3">
    <location>
        <begin position="1"/>
        <end position="15"/>
    </location>
</feature>
<evidence type="ECO:0000256" key="3">
    <source>
        <dbReference type="SAM" id="MobiDB-lite"/>
    </source>
</evidence>
<evidence type="ECO:0000313" key="5">
    <source>
        <dbReference type="EMBL" id="KAG9068267.1"/>
    </source>
</evidence>
<dbReference type="GO" id="GO:0005730">
    <property type="term" value="C:nucleolus"/>
    <property type="evidence" value="ECO:0007669"/>
    <property type="project" value="UniProtKB-SubCell"/>
</dbReference>
<dbReference type="PANTHER" id="PTHR21686:SF12">
    <property type="entry name" value="DEOXYNUCLEOTIDYLTRANSFERASE TERMINAL-INTERACTING PROTEIN 2"/>
    <property type="match status" value="1"/>
</dbReference>
<reference evidence="5" key="1">
    <citation type="submission" date="2021-06" db="EMBL/GenBank/DDBJ databases">
        <title>Genome Sequence of Mortierella hyaline Strain SCG-10, a Cold-Adapted, Nitrate-Reducing Fungus Isolated from Soil in Minnesota, USA.</title>
        <authorList>
            <person name="Aldossari N."/>
        </authorList>
    </citation>
    <scope>NUCLEOTIDE SEQUENCE</scope>
    <source>
        <strain evidence="5">SCG-10</strain>
    </source>
</reference>
<dbReference type="Proteomes" id="UP000707451">
    <property type="component" value="Unassembled WGS sequence"/>
</dbReference>
<evidence type="ECO:0000256" key="2">
    <source>
        <dbReference type="ARBA" id="ARBA00023242"/>
    </source>
</evidence>
<organism evidence="5 6">
    <name type="scientific">Linnemannia hyalina</name>
    <dbReference type="NCBI Taxonomy" id="64524"/>
    <lineage>
        <taxon>Eukaryota</taxon>
        <taxon>Fungi</taxon>
        <taxon>Fungi incertae sedis</taxon>
        <taxon>Mucoromycota</taxon>
        <taxon>Mortierellomycotina</taxon>
        <taxon>Mortierellomycetes</taxon>
        <taxon>Mortierellales</taxon>
        <taxon>Mortierellaceae</taxon>
        <taxon>Linnemannia</taxon>
    </lineage>
</organism>
<keyword evidence="6" id="KW-1185">Reference proteome</keyword>
<dbReference type="Pfam" id="PF08698">
    <property type="entry name" value="Fcf2"/>
    <property type="match status" value="1"/>
</dbReference>
<dbReference type="PANTHER" id="PTHR21686">
    <property type="entry name" value="DEOXYNUCLEOTIDYLTRANSFERASE TERMINAL-INTERACTING PROTEIN 2"/>
    <property type="match status" value="1"/>
</dbReference>
<evidence type="ECO:0000313" key="6">
    <source>
        <dbReference type="Proteomes" id="UP000707451"/>
    </source>
</evidence>
<dbReference type="AlphaFoldDB" id="A0A9P7XW71"/>
<comment type="subcellular location">
    <subcellularLocation>
        <location evidence="1">Nucleus</location>
        <location evidence="1">Nucleolus</location>
    </subcellularLocation>
</comment>
<accession>A0A9P7XW71</accession>
<proteinExistence type="predicted"/>
<protein>
    <recommendedName>
        <fullName evidence="4">Fcf2 pre-rRNA processing C-terminal domain-containing protein</fullName>
    </recommendedName>
</protein>
<dbReference type="OrthoDB" id="427886at2759"/>
<dbReference type="GO" id="GO:0003723">
    <property type="term" value="F:RNA binding"/>
    <property type="evidence" value="ECO:0007669"/>
    <property type="project" value="TreeGrafter"/>
</dbReference>